<name>A0A9D4JV42_DREPO</name>
<dbReference type="Proteomes" id="UP000828390">
    <property type="component" value="Unassembled WGS sequence"/>
</dbReference>
<reference evidence="1" key="2">
    <citation type="submission" date="2020-11" db="EMBL/GenBank/DDBJ databases">
        <authorList>
            <person name="McCartney M.A."/>
            <person name="Auch B."/>
            <person name="Kono T."/>
            <person name="Mallez S."/>
            <person name="Becker A."/>
            <person name="Gohl D.M."/>
            <person name="Silverstein K.A.T."/>
            <person name="Koren S."/>
            <person name="Bechman K.B."/>
            <person name="Herman A."/>
            <person name="Abrahante J.E."/>
            <person name="Garbe J."/>
        </authorList>
    </citation>
    <scope>NUCLEOTIDE SEQUENCE</scope>
    <source>
        <strain evidence="1">Duluth1</strain>
        <tissue evidence="1">Whole animal</tissue>
    </source>
</reference>
<sequence>MSVPKGNARLLRILLEVPSQSSHLYNLTTTTSAVNPAQKALSILAVSPIWQGNNGQCSFDDVTEFIATEDANKKALISQATFYMNVTIVNFDKSNSTQSSQLNLYVALMVLNDSSVNVNDNHNSEVSVNGLTPQSAVFTVSEPVPYATNLAYNYIVKPVCGQDPVFHPGSVAYFDLEITTERDKTAGPMTIEAPIPDNLTEPVLKFVSAKVVKKGTNVVCTALGKVPTKLSDWVSGSNESDRADINLPLVCNVKFETSVDADKFTIRIGVRIKDLPAVLDGNITQVNFSLRVTISDQIWVYTTTANVINKMKTPVSPAFVKGIGLLTSIAPDTWPTGFDLEWSPDNRKFYPSKNAWRQQSASTWNLDMGLVGYWFRLVSKDGGCMPADYTLMSVPLQYHGHHSYGPMDKQDNLFRTLQLVIDDDDSTCLALPSANSTDTVPYLFLTLETKFIGLPKQTSPFNLTLVGKGFGCYGRDGDQVTKVSYPMSGNTNIYEGRRPLCKILPEPQFGTQYRCVYKCDCHDLSSCREFNIHMRHSLGQNSNDYKLCTIRAKQMNPV</sequence>
<protein>
    <submittedName>
        <fullName evidence="1">Uncharacterized protein</fullName>
    </submittedName>
</protein>
<dbReference type="AlphaFoldDB" id="A0A9D4JV42"/>
<comment type="caution">
    <text evidence="1">The sequence shown here is derived from an EMBL/GenBank/DDBJ whole genome shotgun (WGS) entry which is preliminary data.</text>
</comment>
<dbReference type="EMBL" id="JAIWYP010000005">
    <property type="protein sequence ID" value="KAH3821628.1"/>
    <property type="molecule type" value="Genomic_DNA"/>
</dbReference>
<evidence type="ECO:0000313" key="2">
    <source>
        <dbReference type="Proteomes" id="UP000828390"/>
    </source>
</evidence>
<keyword evidence="2" id="KW-1185">Reference proteome</keyword>
<organism evidence="1 2">
    <name type="scientific">Dreissena polymorpha</name>
    <name type="common">Zebra mussel</name>
    <name type="synonym">Mytilus polymorpha</name>
    <dbReference type="NCBI Taxonomy" id="45954"/>
    <lineage>
        <taxon>Eukaryota</taxon>
        <taxon>Metazoa</taxon>
        <taxon>Spiralia</taxon>
        <taxon>Lophotrochozoa</taxon>
        <taxon>Mollusca</taxon>
        <taxon>Bivalvia</taxon>
        <taxon>Autobranchia</taxon>
        <taxon>Heteroconchia</taxon>
        <taxon>Euheterodonta</taxon>
        <taxon>Imparidentia</taxon>
        <taxon>Neoheterodontei</taxon>
        <taxon>Myida</taxon>
        <taxon>Dreissenoidea</taxon>
        <taxon>Dreissenidae</taxon>
        <taxon>Dreissena</taxon>
    </lineage>
</organism>
<reference evidence="1" key="1">
    <citation type="journal article" date="2019" name="bioRxiv">
        <title>The Genome of the Zebra Mussel, Dreissena polymorpha: A Resource for Invasive Species Research.</title>
        <authorList>
            <person name="McCartney M.A."/>
            <person name="Auch B."/>
            <person name="Kono T."/>
            <person name="Mallez S."/>
            <person name="Zhang Y."/>
            <person name="Obille A."/>
            <person name="Becker A."/>
            <person name="Abrahante J.E."/>
            <person name="Garbe J."/>
            <person name="Badalamenti J.P."/>
            <person name="Herman A."/>
            <person name="Mangelson H."/>
            <person name="Liachko I."/>
            <person name="Sullivan S."/>
            <person name="Sone E.D."/>
            <person name="Koren S."/>
            <person name="Silverstein K.A.T."/>
            <person name="Beckman K.B."/>
            <person name="Gohl D.M."/>
        </authorList>
    </citation>
    <scope>NUCLEOTIDE SEQUENCE</scope>
    <source>
        <strain evidence="1">Duluth1</strain>
        <tissue evidence="1">Whole animal</tissue>
    </source>
</reference>
<evidence type="ECO:0000313" key="1">
    <source>
        <dbReference type="EMBL" id="KAH3821628.1"/>
    </source>
</evidence>
<proteinExistence type="predicted"/>
<gene>
    <name evidence="1" type="ORF">DPMN_123393</name>
</gene>
<accession>A0A9D4JV42</accession>